<proteinExistence type="inferred from homology"/>
<keyword evidence="5" id="KW-1185">Reference proteome</keyword>
<keyword evidence="2" id="KW-0808">Transferase</keyword>
<evidence type="ECO:0000256" key="2">
    <source>
        <dbReference type="ARBA" id="ARBA00022679"/>
    </source>
</evidence>
<protein>
    <recommendedName>
        <fullName evidence="3">Sulfotransferase domain-containing protein</fullName>
    </recommendedName>
</protein>
<dbReference type="Pfam" id="PF00685">
    <property type="entry name" value="Sulfotransfer_1"/>
    <property type="match status" value="1"/>
</dbReference>
<dbReference type="GO" id="GO:0008146">
    <property type="term" value="F:sulfotransferase activity"/>
    <property type="evidence" value="ECO:0007669"/>
    <property type="project" value="InterPro"/>
</dbReference>
<dbReference type="Gene3D" id="3.40.50.300">
    <property type="entry name" value="P-loop containing nucleotide triphosphate hydrolases"/>
    <property type="match status" value="1"/>
</dbReference>
<gene>
    <name evidence="4" type="ORF">O3P69_007725</name>
</gene>
<dbReference type="Proteomes" id="UP001487740">
    <property type="component" value="Unassembled WGS sequence"/>
</dbReference>
<comment type="caution">
    <text evidence="4">The sequence shown here is derived from an EMBL/GenBank/DDBJ whole genome shotgun (WGS) entry which is preliminary data.</text>
</comment>
<evidence type="ECO:0000313" key="5">
    <source>
        <dbReference type="Proteomes" id="UP001487740"/>
    </source>
</evidence>
<dbReference type="InterPro" id="IPR000863">
    <property type="entry name" value="Sulfotransferase_dom"/>
</dbReference>
<dbReference type="SUPFAM" id="SSF52540">
    <property type="entry name" value="P-loop containing nucleoside triphosphate hydrolases"/>
    <property type="match status" value="1"/>
</dbReference>
<comment type="similarity">
    <text evidence="1">Belongs to the sulfotransferase 1 family.</text>
</comment>
<name>A0AAW0UX04_SCYPA</name>
<dbReference type="EMBL" id="JARAKH010000004">
    <property type="protein sequence ID" value="KAK8404669.1"/>
    <property type="molecule type" value="Genomic_DNA"/>
</dbReference>
<organism evidence="4 5">
    <name type="scientific">Scylla paramamosain</name>
    <name type="common">Mud crab</name>
    <dbReference type="NCBI Taxonomy" id="85552"/>
    <lineage>
        <taxon>Eukaryota</taxon>
        <taxon>Metazoa</taxon>
        <taxon>Ecdysozoa</taxon>
        <taxon>Arthropoda</taxon>
        <taxon>Crustacea</taxon>
        <taxon>Multicrustacea</taxon>
        <taxon>Malacostraca</taxon>
        <taxon>Eumalacostraca</taxon>
        <taxon>Eucarida</taxon>
        <taxon>Decapoda</taxon>
        <taxon>Pleocyemata</taxon>
        <taxon>Brachyura</taxon>
        <taxon>Eubrachyura</taxon>
        <taxon>Portunoidea</taxon>
        <taxon>Portunidae</taxon>
        <taxon>Portuninae</taxon>
        <taxon>Scylla</taxon>
    </lineage>
</organism>
<dbReference type="InterPro" id="IPR027417">
    <property type="entry name" value="P-loop_NTPase"/>
</dbReference>
<evidence type="ECO:0000259" key="3">
    <source>
        <dbReference type="Pfam" id="PF00685"/>
    </source>
</evidence>
<sequence length="352" mass="40462">MALSTGHKVEVLEGEELARQMKDWKGYKNGLVRLTPGPWIFPKTFLDFADKYFKFKFRPSDVVIATYPKCGTTWTQEIVWTMRNNPDLNNPKASLPVLVKSPFLEMDSLNSDPFPDASPSSDDANPFLEPFKILCSGRNPKDGICVQMAECTPDPRTIKTHLPFSLLPSLMLDTSKVVYVARNPKDMLVSYHHHCRLIKMHGYVGSLEDFIQYFVDDDLLYGTYAEHLKEAWERRNHPNFHIMFYEDMKADIIGELKRLDAFLGTKLTLQQLDNVARHTSFKEMKKREEITLGMGTGDKIFNQEVTKKDGGFFRKGETGDWRNKLSPELAAKVDAWVEKNMKNISADFKYSI</sequence>
<accession>A0AAW0UX04</accession>
<evidence type="ECO:0000256" key="1">
    <source>
        <dbReference type="ARBA" id="ARBA00005771"/>
    </source>
</evidence>
<feature type="domain" description="Sulfotransferase" evidence="3">
    <location>
        <begin position="59"/>
        <end position="343"/>
    </location>
</feature>
<evidence type="ECO:0000313" key="4">
    <source>
        <dbReference type="EMBL" id="KAK8404669.1"/>
    </source>
</evidence>
<dbReference type="AlphaFoldDB" id="A0AAW0UX04"/>
<reference evidence="4 5" key="1">
    <citation type="submission" date="2023-03" db="EMBL/GenBank/DDBJ databases">
        <title>High-quality genome of Scylla paramamosain provides insights in environmental adaptation.</title>
        <authorList>
            <person name="Zhang L."/>
        </authorList>
    </citation>
    <scope>NUCLEOTIDE SEQUENCE [LARGE SCALE GENOMIC DNA]</scope>
    <source>
        <strain evidence="4">LZ_2023a</strain>
        <tissue evidence="4">Muscle</tissue>
    </source>
</reference>
<dbReference type="PANTHER" id="PTHR11783">
    <property type="entry name" value="SULFOTRANSFERASE SULT"/>
    <property type="match status" value="1"/>
</dbReference>